<evidence type="ECO:0000256" key="9">
    <source>
        <dbReference type="ARBA" id="ARBA00022619"/>
    </source>
</evidence>
<dbReference type="Gene3D" id="3.40.50.10990">
    <property type="entry name" value="GTP cyclohydrolase II"/>
    <property type="match status" value="1"/>
</dbReference>
<reference evidence="16 17" key="1">
    <citation type="submission" date="2024-06" db="EMBL/GenBank/DDBJ databases">
        <title>Novosphingobium rhizovicinus M1R2S20.</title>
        <authorList>
            <person name="Sun J.-Q."/>
        </authorList>
    </citation>
    <scope>NUCLEOTIDE SEQUENCE [LARGE SCALE GENOMIC DNA]</scope>
    <source>
        <strain evidence="16 17">M1R2S20</strain>
    </source>
</reference>
<keyword evidence="12 14" id="KW-0464">Manganese</keyword>
<dbReference type="SUPFAM" id="SSF55821">
    <property type="entry name" value="YrdC/RibB"/>
    <property type="match status" value="1"/>
</dbReference>
<keyword evidence="17" id="KW-1185">Reference proteome</keyword>
<dbReference type="NCBIfam" id="TIGR00506">
    <property type="entry name" value="ribB"/>
    <property type="match status" value="1"/>
</dbReference>
<dbReference type="EC" id="4.1.99.12" evidence="7 14"/>
<name>A0ABV3RDT6_9SPHN</name>
<feature type="binding site" evidence="14">
    <location>
        <begin position="202"/>
        <end position="206"/>
    </location>
    <ligand>
        <name>D-ribulose 5-phosphate</name>
        <dbReference type="ChEBI" id="CHEBI:58121"/>
    </ligand>
</feature>
<organism evidence="16 17">
    <name type="scientific">Novosphingobium rhizovicinum</name>
    <dbReference type="NCBI Taxonomy" id="3228928"/>
    <lineage>
        <taxon>Bacteria</taxon>
        <taxon>Pseudomonadati</taxon>
        <taxon>Pseudomonadota</taxon>
        <taxon>Alphaproteobacteria</taxon>
        <taxon>Sphingomonadales</taxon>
        <taxon>Sphingomonadaceae</taxon>
        <taxon>Novosphingobium</taxon>
    </lineage>
</organism>
<sequence length="436" mass="47879">MATDLIEKVRKLVAEGSMSRSGLARAAGLHANTLRDCTEPDWNPTAETLNKLERVLLSNEDRQVLVPIEEIIDEARNGRMFILVDDEDRENEGDLVIPAQMATPSAVNFMATHGRGLICLSLTSARCEQLGLEAMSPKNGTRHETAFTVSIEAREGVTTGISAADRARTISVAIDGTKSRDDIVTPGHVFPLRARDGGVLVRAGHTEAAVDISRLAGLNPSGVICEIMRDDGTMARMDDLVTFARMHDLKIGTIRDLIAYRRRHDRMVEKKADLTFQSRFGGQWTARTYFNKATGEETMALVKGRIDPEQPTLVRMHTLSIFADILGEHQGPRSDLLHRSMELIGEAGTGVIVLINRPMWSLMSRSIDIKQRVRAGEQPDLGELRDYGVGAQILAELGVHDMILLTNTHHSLVALEGYGLNIVGEKPIDAGDEHNG</sequence>
<dbReference type="SUPFAM" id="SSF142695">
    <property type="entry name" value="RibA-like"/>
    <property type="match status" value="1"/>
</dbReference>
<feature type="binding site" evidence="14">
    <location>
        <position position="205"/>
    </location>
    <ligand>
        <name>Mg(2+)</name>
        <dbReference type="ChEBI" id="CHEBI:18420"/>
        <label>2</label>
    </ligand>
</feature>
<feature type="site" description="Essential for catalytic activity" evidence="14">
    <location>
        <position position="188"/>
    </location>
</feature>
<dbReference type="InterPro" id="IPR032677">
    <property type="entry name" value="GTP_cyclohydro_II"/>
</dbReference>
<dbReference type="EMBL" id="JBFNXR010000048">
    <property type="protein sequence ID" value="MEW9855839.1"/>
    <property type="molecule type" value="Genomic_DNA"/>
</dbReference>
<comment type="cofactor">
    <cofactor evidence="2">
        <name>Mn(2+)</name>
        <dbReference type="ChEBI" id="CHEBI:29035"/>
    </cofactor>
</comment>
<evidence type="ECO:0000256" key="7">
    <source>
        <dbReference type="ARBA" id="ARBA00012153"/>
    </source>
</evidence>
<comment type="similarity">
    <text evidence="5">In the N-terminal section; belongs to the DHBP synthase family.</text>
</comment>
<protein>
    <recommendedName>
        <fullName evidence="8 14">3,4-dihydroxy-2-butanone 4-phosphate synthase</fullName>
        <shortName evidence="14">DHBP synthase</shortName>
        <ecNumber evidence="7 14">4.1.99.12</ecNumber>
    </recommendedName>
</protein>
<dbReference type="PIRSF" id="PIRSF001259">
    <property type="entry name" value="RibA"/>
    <property type="match status" value="1"/>
</dbReference>
<evidence type="ECO:0000256" key="13">
    <source>
        <dbReference type="ARBA" id="ARBA00023239"/>
    </source>
</evidence>
<comment type="cofactor">
    <cofactor evidence="14">
        <name>Mg(2+)</name>
        <dbReference type="ChEBI" id="CHEBI:18420"/>
    </cofactor>
    <cofactor evidence="14">
        <name>Mn(2+)</name>
        <dbReference type="ChEBI" id="CHEBI:29035"/>
    </cofactor>
    <text evidence="14">Binds 2 divalent metal cations per subunit. Magnesium or manganese.</text>
</comment>
<evidence type="ECO:0000256" key="1">
    <source>
        <dbReference type="ARBA" id="ARBA00000141"/>
    </source>
</evidence>
<keyword evidence="11 14" id="KW-0460">Magnesium</keyword>
<evidence type="ECO:0000256" key="8">
    <source>
        <dbReference type="ARBA" id="ARBA00018836"/>
    </source>
</evidence>
<gene>
    <name evidence="14 16" type="primary">ribB</name>
    <name evidence="16" type="ORF">ABUH87_11885</name>
</gene>
<evidence type="ECO:0000256" key="10">
    <source>
        <dbReference type="ARBA" id="ARBA00022723"/>
    </source>
</evidence>
<dbReference type="Gene3D" id="3.90.870.10">
    <property type="entry name" value="DHBP synthase"/>
    <property type="match status" value="1"/>
</dbReference>
<evidence type="ECO:0000256" key="5">
    <source>
        <dbReference type="ARBA" id="ARBA00005520"/>
    </source>
</evidence>
<evidence type="ECO:0000256" key="12">
    <source>
        <dbReference type="ARBA" id="ARBA00023211"/>
    </source>
</evidence>
<dbReference type="InterPro" id="IPR017945">
    <property type="entry name" value="DHBP_synth_RibB-like_a/b_dom"/>
</dbReference>
<comment type="caution">
    <text evidence="16">The sequence shown here is derived from an EMBL/GenBank/DDBJ whole genome shotgun (WGS) entry which is preliminary data.</text>
</comment>
<dbReference type="Pfam" id="PF00925">
    <property type="entry name" value="GTP_cyclohydro2"/>
    <property type="match status" value="1"/>
</dbReference>
<feature type="binding site" evidence="14">
    <location>
        <begin position="89"/>
        <end position="90"/>
    </location>
    <ligand>
        <name>D-ribulose 5-phosphate</name>
        <dbReference type="ChEBI" id="CHEBI:58121"/>
    </ligand>
</feature>
<feature type="binding site" evidence="14">
    <location>
        <position position="90"/>
    </location>
    <ligand>
        <name>Mg(2+)</name>
        <dbReference type="ChEBI" id="CHEBI:18420"/>
        <label>1</label>
    </ligand>
</feature>
<feature type="site" description="Essential for catalytic activity" evidence="14">
    <location>
        <position position="226"/>
    </location>
</feature>
<evidence type="ECO:0000313" key="16">
    <source>
        <dbReference type="EMBL" id="MEW9855839.1"/>
    </source>
</evidence>
<proteinExistence type="inferred from homology"/>
<keyword evidence="13 14" id="KW-0456">Lyase</keyword>
<dbReference type="InterPro" id="IPR036144">
    <property type="entry name" value="RibA-like_sf"/>
</dbReference>
<feature type="binding site" evidence="14">
    <location>
        <position position="94"/>
    </location>
    <ligand>
        <name>D-ribulose 5-phosphate</name>
        <dbReference type="ChEBI" id="CHEBI:58121"/>
    </ligand>
</feature>
<comment type="similarity">
    <text evidence="6">In the C-terminal section; belongs to the GTP cyclohydrolase II family.</text>
</comment>
<evidence type="ECO:0000256" key="14">
    <source>
        <dbReference type="HAMAP-Rule" id="MF_00180"/>
    </source>
</evidence>
<dbReference type="PANTHER" id="PTHR21327:SF34">
    <property type="entry name" value="3,4-DIHYDROXY-2-BUTANONE 4-PHOSPHATE SYNTHASE"/>
    <property type="match status" value="1"/>
</dbReference>
<comment type="function">
    <text evidence="3 14">Catalyzes the conversion of D-ribulose 5-phosphate to formate and 3,4-dihydroxy-2-butanone 4-phosphate.</text>
</comment>
<comment type="subunit">
    <text evidence="14">Homodimer.</text>
</comment>
<dbReference type="RefSeq" id="WP_367773898.1">
    <property type="nucleotide sequence ID" value="NZ_JBFNXR010000048.1"/>
</dbReference>
<evidence type="ECO:0000313" key="17">
    <source>
        <dbReference type="Proteomes" id="UP001556118"/>
    </source>
</evidence>
<dbReference type="Pfam" id="PF00926">
    <property type="entry name" value="DHBP_synthase"/>
    <property type="match status" value="1"/>
</dbReference>
<feature type="binding site" evidence="14">
    <location>
        <position position="90"/>
    </location>
    <ligand>
        <name>Mg(2+)</name>
        <dbReference type="ChEBI" id="CHEBI:18420"/>
        <label>2</label>
    </ligand>
</feature>
<dbReference type="PANTHER" id="PTHR21327">
    <property type="entry name" value="GTP CYCLOHYDROLASE II-RELATED"/>
    <property type="match status" value="1"/>
</dbReference>
<comment type="similarity">
    <text evidence="14">Belongs to the DHBP synthase family.</text>
</comment>
<comment type="pathway">
    <text evidence="4 14">Cofactor biosynthesis; riboflavin biosynthesis; 2-hydroxy-3-oxobutyl phosphate from D-ribulose 5-phosphate: step 1/1.</text>
</comment>
<evidence type="ECO:0000259" key="15">
    <source>
        <dbReference type="Pfam" id="PF00925"/>
    </source>
</evidence>
<evidence type="ECO:0000256" key="6">
    <source>
        <dbReference type="ARBA" id="ARBA00008976"/>
    </source>
</evidence>
<evidence type="ECO:0000256" key="11">
    <source>
        <dbReference type="ARBA" id="ARBA00022842"/>
    </source>
</evidence>
<dbReference type="GO" id="GO:0008686">
    <property type="term" value="F:3,4-dihydroxy-2-butanone-4-phosphate synthase activity"/>
    <property type="evidence" value="ECO:0007669"/>
    <property type="project" value="UniProtKB-EC"/>
</dbReference>
<dbReference type="HAMAP" id="MF_00180">
    <property type="entry name" value="RibB"/>
    <property type="match status" value="1"/>
</dbReference>
<evidence type="ECO:0000256" key="4">
    <source>
        <dbReference type="ARBA" id="ARBA00004904"/>
    </source>
</evidence>
<accession>A0ABV3RDT6</accession>
<keyword evidence="9 14" id="KW-0686">Riboflavin biosynthesis</keyword>
<keyword evidence="10 14" id="KW-0479">Metal-binding</keyword>
<feature type="domain" description="GTP cyclohydrolase II" evidence="15">
    <location>
        <begin position="272"/>
        <end position="425"/>
    </location>
</feature>
<comment type="catalytic activity">
    <reaction evidence="1 14">
        <text>D-ribulose 5-phosphate = (2S)-2-hydroxy-3-oxobutyl phosphate + formate + H(+)</text>
        <dbReference type="Rhea" id="RHEA:18457"/>
        <dbReference type="ChEBI" id="CHEBI:15378"/>
        <dbReference type="ChEBI" id="CHEBI:15740"/>
        <dbReference type="ChEBI" id="CHEBI:58121"/>
        <dbReference type="ChEBI" id="CHEBI:58830"/>
        <dbReference type="EC" id="4.1.99.12"/>
    </reaction>
</comment>
<evidence type="ECO:0000256" key="2">
    <source>
        <dbReference type="ARBA" id="ARBA00001936"/>
    </source>
</evidence>
<evidence type="ECO:0000256" key="3">
    <source>
        <dbReference type="ARBA" id="ARBA00002284"/>
    </source>
</evidence>
<dbReference type="InterPro" id="IPR000422">
    <property type="entry name" value="DHBP_synthase_RibB"/>
</dbReference>
<dbReference type="Proteomes" id="UP001556118">
    <property type="component" value="Unassembled WGS sequence"/>
</dbReference>